<sequence>MITSIFSKTRPLNYLLLGVVLLVCSFLYFFSNDLFTEGLISVGYFTLYFSVIVFSIGLVDFISVKNSLTKGNNYAIALFLIFLLFFPKTFQNGEILISNLFLLLALRRLISLKSLIATKEKIFDASFWIFLATLFHFWSILYIALVFIAIILHASGDYRNWIIPFIACFTVGILFSMVNLMMGNQLLPHLLNQSFFSFDFTYFESVYQNIALALFSSIALLFFFNMIFTLQGKPLNMKTSFKKLIFSFLLGVAIYVFSADKNNSCLLFSLAPLSIMGSNFFEGIKNNILKEVVFDVLLLLGIVFFVVSL</sequence>
<protein>
    <submittedName>
        <fullName evidence="2">Uncharacterized protein</fullName>
    </submittedName>
</protein>
<dbReference type="Proteomes" id="UP000245429">
    <property type="component" value="Chromosome"/>
</dbReference>
<feature type="transmembrane region" description="Helical" evidence="1">
    <location>
        <begin position="240"/>
        <end position="258"/>
    </location>
</feature>
<keyword evidence="1" id="KW-1133">Transmembrane helix</keyword>
<feature type="transmembrane region" description="Helical" evidence="1">
    <location>
        <begin position="12"/>
        <end position="30"/>
    </location>
</feature>
<feature type="transmembrane region" description="Helical" evidence="1">
    <location>
        <begin position="209"/>
        <end position="228"/>
    </location>
</feature>
<dbReference type="RefSeq" id="WP_109569046.1">
    <property type="nucleotide sequence ID" value="NZ_CP029463.1"/>
</dbReference>
<feature type="transmembrane region" description="Helical" evidence="1">
    <location>
        <begin position="42"/>
        <end position="62"/>
    </location>
</feature>
<feature type="transmembrane region" description="Helical" evidence="1">
    <location>
        <begin position="288"/>
        <end position="307"/>
    </location>
</feature>
<keyword evidence="1" id="KW-0472">Membrane</keyword>
<evidence type="ECO:0000256" key="1">
    <source>
        <dbReference type="SAM" id="Phobius"/>
    </source>
</evidence>
<organism evidence="2 3">
    <name type="scientific">Flavobacterium sediminis</name>
    <dbReference type="NCBI Taxonomy" id="2201181"/>
    <lineage>
        <taxon>Bacteria</taxon>
        <taxon>Pseudomonadati</taxon>
        <taxon>Bacteroidota</taxon>
        <taxon>Flavobacteriia</taxon>
        <taxon>Flavobacteriales</taxon>
        <taxon>Flavobacteriaceae</taxon>
        <taxon>Flavobacterium</taxon>
    </lineage>
</organism>
<gene>
    <name evidence="2" type="ORF">DI487_07260</name>
</gene>
<name>A0A2U8QU50_9FLAO</name>
<evidence type="ECO:0000313" key="2">
    <source>
        <dbReference type="EMBL" id="AWM13678.1"/>
    </source>
</evidence>
<keyword evidence="3" id="KW-1185">Reference proteome</keyword>
<feature type="transmembrane region" description="Helical" evidence="1">
    <location>
        <begin position="161"/>
        <end position="179"/>
    </location>
</feature>
<feature type="transmembrane region" description="Helical" evidence="1">
    <location>
        <begin position="128"/>
        <end position="155"/>
    </location>
</feature>
<feature type="transmembrane region" description="Helical" evidence="1">
    <location>
        <begin position="74"/>
        <end position="90"/>
    </location>
</feature>
<proteinExistence type="predicted"/>
<dbReference type="KEGG" id="fse:DI487_07260"/>
<evidence type="ECO:0000313" key="3">
    <source>
        <dbReference type="Proteomes" id="UP000245429"/>
    </source>
</evidence>
<reference evidence="2 3" key="1">
    <citation type="submission" date="2018-05" db="EMBL/GenBank/DDBJ databases">
        <title>Flavobacterium sp. MEBiC07310.</title>
        <authorList>
            <person name="Baek K."/>
        </authorList>
    </citation>
    <scope>NUCLEOTIDE SEQUENCE [LARGE SCALE GENOMIC DNA]</scope>
    <source>
        <strain evidence="2 3">MEBiC07310</strain>
    </source>
</reference>
<keyword evidence="1" id="KW-0812">Transmembrane</keyword>
<dbReference type="OrthoDB" id="1439867at2"/>
<dbReference type="AlphaFoldDB" id="A0A2U8QU50"/>
<dbReference type="EMBL" id="CP029463">
    <property type="protein sequence ID" value="AWM13678.1"/>
    <property type="molecule type" value="Genomic_DNA"/>
</dbReference>
<accession>A0A2U8QU50</accession>